<evidence type="ECO:0008006" key="4">
    <source>
        <dbReference type="Google" id="ProtNLM"/>
    </source>
</evidence>
<dbReference type="STRING" id="2018661.A0A2A2LFF0"/>
<dbReference type="InterPro" id="IPR016187">
    <property type="entry name" value="CTDL_fold"/>
</dbReference>
<reference evidence="2 3" key="1">
    <citation type="journal article" date="2017" name="Curr. Biol.">
        <title>Genome architecture and evolution of a unichromosomal asexual nematode.</title>
        <authorList>
            <person name="Fradin H."/>
            <person name="Zegar C."/>
            <person name="Gutwein M."/>
            <person name="Lucas J."/>
            <person name="Kovtun M."/>
            <person name="Corcoran D."/>
            <person name="Baugh L.R."/>
            <person name="Kiontke K."/>
            <person name="Gunsalus K."/>
            <person name="Fitch D.H."/>
            <person name="Piano F."/>
        </authorList>
    </citation>
    <scope>NUCLEOTIDE SEQUENCE [LARGE SCALE GENOMIC DNA]</scope>
    <source>
        <strain evidence="2">PF1309</strain>
    </source>
</reference>
<keyword evidence="3" id="KW-1185">Reference proteome</keyword>
<comment type="caution">
    <text evidence="2">The sequence shown here is derived from an EMBL/GenBank/DDBJ whole genome shotgun (WGS) entry which is preliminary data.</text>
</comment>
<keyword evidence="1" id="KW-0732">Signal</keyword>
<dbReference type="Gene3D" id="3.10.100.10">
    <property type="entry name" value="Mannose-Binding Protein A, subunit A"/>
    <property type="match status" value="1"/>
</dbReference>
<evidence type="ECO:0000256" key="1">
    <source>
        <dbReference type="SAM" id="SignalP"/>
    </source>
</evidence>
<dbReference type="EMBL" id="LIAE01006817">
    <property type="protein sequence ID" value="PAV84797.1"/>
    <property type="molecule type" value="Genomic_DNA"/>
</dbReference>
<dbReference type="AlphaFoldDB" id="A0A2A2LFF0"/>
<proteinExistence type="predicted"/>
<dbReference type="InterPro" id="IPR016186">
    <property type="entry name" value="C-type_lectin-like/link_sf"/>
</dbReference>
<organism evidence="2 3">
    <name type="scientific">Diploscapter pachys</name>
    <dbReference type="NCBI Taxonomy" id="2018661"/>
    <lineage>
        <taxon>Eukaryota</taxon>
        <taxon>Metazoa</taxon>
        <taxon>Ecdysozoa</taxon>
        <taxon>Nematoda</taxon>
        <taxon>Chromadorea</taxon>
        <taxon>Rhabditida</taxon>
        <taxon>Rhabditina</taxon>
        <taxon>Rhabditomorpha</taxon>
        <taxon>Rhabditoidea</taxon>
        <taxon>Rhabditidae</taxon>
        <taxon>Diploscapter</taxon>
    </lineage>
</organism>
<dbReference type="SUPFAM" id="SSF56436">
    <property type="entry name" value="C-type lectin-like"/>
    <property type="match status" value="1"/>
</dbReference>
<feature type="chain" id="PRO_5012109932" description="C-type lectin domain-containing protein" evidence="1">
    <location>
        <begin position="19"/>
        <end position="242"/>
    </location>
</feature>
<accession>A0A2A2LFF0</accession>
<evidence type="ECO:0000313" key="2">
    <source>
        <dbReference type="EMBL" id="PAV84797.1"/>
    </source>
</evidence>
<sequence>MAGIIFFLFHALFAVVNPCFQTAPGDGATTILPPSTSTELSTDVTDMTETTPAVDFSTSISTLSTSTSTSTSTTTTTTTGCVPYPGIGTCFANSALLACCAAQCPTGWEFVNGKCYQYFDNRATWNAAAAACMALCTSPSTTCHLPRVYSQQQGMELNDYSGGALPWIDIRKVAADPTQEYPRLLEIWIGTVGMARAEAANVKAWSRFRMAILTNLEHSHASAQVMITHKSRPRIHIKKNKI</sequence>
<gene>
    <name evidence="2" type="ORF">WR25_13703</name>
</gene>
<dbReference type="Proteomes" id="UP000218231">
    <property type="component" value="Unassembled WGS sequence"/>
</dbReference>
<feature type="signal peptide" evidence="1">
    <location>
        <begin position="1"/>
        <end position="18"/>
    </location>
</feature>
<protein>
    <recommendedName>
        <fullName evidence="4">C-type lectin domain-containing protein</fullName>
    </recommendedName>
</protein>
<evidence type="ECO:0000313" key="3">
    <source>
        <dbReference type="Proteomes" id="UP000218231"/>
    </source>
</evidence>
<name>A0A2A2LFF0_9BILA</name>